<dbReference type="PANTHER" id="PTHR46228">
    <property type="entry name" value="KELCH DOMAIN-CONTAINING PROTEIN"/>
    <property type="match status" value="1"/>
</dbReference>
<feature type="transmembrane region" description="Helical" evidence="4">
    <location>
        <begin position="525"/>
        <end position="549"/>
    </location>
</feature>
<dbReference type="Proteomes" id="UP000826661">
    <property type="component" value="Chromosome IV"/>
</dbReference>
<keyword evidence="4" id="KW-0472">Membrane</keyword>
<evidence type="ECO:0008006" key="8">
    <source>
        <dbReference type="Google" id="ProtNLM"/>
    </source>
</evidence>
<dbReference type="InterPro" id="IPR015915">
    <property type="entry name" value="Kelch-typ_b-propeller"/>
</dbReference>
<feature type="compositionally biased region" description="Pro residues" evidence="3">
    <location>
        <begin position="507"/>
        <end position="516"/>
    </location>
</feature>
<keyword evidence="5" id="KW-0732">Signal</keyword>
<evidence type="ECO:0000313" key="7">
    <source>
        <dbReference type="Proteomes" id="UP000826661"/>
    </source>
</evidence>
<proteinExistence type="predicted"/>
<feature type="region of interest" description="Disordered" evidence="3">
    <location>
        <begin position="497"/>
        <end position="522"/>
    </location>
</feature>
<protein>
    <recommendedName>
        <fullName evidence="8">Galactose oxidase/kelch, beta-propeller</fullName>
    </recommendedName>
</protein>
<feature type="compositionally biased region" description="Polar residues" evidence="3">
    <location>
        <begin position="775"/>
        <end position="787"/>
    </location>
</feature>
<dbReference type="AlphaFoldDB" id="A0A8G0LJQ7"/>
<feature type="compositionally biased region" description="Basic and acidic residues" evidence="3">
    <location>
        <begin position="738"/>
        <end position="755"/>
    </location>
</feature>
<evidence type="ECO:0000256" key="1">
    <source>
        <dbReference type="ARBA" id="ARBA00022441"/>
    </source>
</evidence>
<dbReference type="SUPFAM" id="SSF50965">
    <property type="entry name" value="Galactose oxidase, central domain"/>
    <property type="match status" value="1"/>
</dbReference>
<dbReference type="PANTHER" id="PTHR46228:SF2">
    <property type="entry name" value="KELCH REPEAT PROTEIN (AFU_ORTHOLOGUE AFUA_4G14350)"/>
    <property type="match status" value="1"/>
</dbReference>
<feature type="compositionally biased region" description="Low complexity" evidence="3">
    <location>
        <begin position="666"/>
        <end position="688"/>
    </location>
</feature>
<dbReference type="Gene3D" id="2.120.10.80">
    <property type="entry name" value="Kelch-type beta propeller"/>
    <property type="match status" value="1"/>
</dbReference>
<gene>
    <name evidence="6" type="ORF">H0G86_007989</name>
</gene>
<feature type="region of interest" description="Disordered" evidence="3">
    <location>
        <begin position="557"/>
        <end position="600"/>
    </location>
</feature>
<organism evidence="6 7">
    <name type="scientific">Trichoderma simmonsii</name>
    <dbReference type="NCBI Taxonomy" id="1491479"/>
    <lineage>
        <taxon>Eukaryota</taxon>
        <taxon>Fungi</taxon>
        <taxon>Dikarya</taxon>
        <taxon>Ascomycota</taxon>
        <taxon>Pezizomycotina</taxon>
        <taxon>Sordariomycetes</taxon>
        <taxon>Hypocreomycetidae</taxon>
        <taxon>Hypocreales</taxon>
        <taxon>Hypocreaceae</taxon>
        <taxon>Trichoderma</taxon>
    </lineage>
</organism>
<accession>A0A8G0LJQ7</accession>
<feature type="chain" id="PRO_5034536688" description="Galactose oxidase/kelch, beta-propeller" evidence="5">
    <location>
        <begin position="22"/>
        <end position="795"/>
    </location>
</feature>
<feature type="signal peptide" evidence="5">
    <location>
        <begin position="1"/>
        <end position="21"/>
    </location>
</feature>
<evidence type="ECO:0000256" key="2">
    <source>
        <dbReference type="ARBA" id="ARBA00022737"/>
    </source>
</evidence>
<keyword evidence="7" id="KW-1185">Reference proteome</keyword>
<keyword evidence="4" id="KW-0812">Transmembrane</keyword>
<keyword evidence="2" id="KW-0677">Repeat</keyword>
<reference evidence="6 7" key="1">
    <citation type="journal article" date="2021" name="BMC Genomics">
        <title>Telomere-to-telomere genome assembly of asparaginase-producing Trichoderma simmonsii.</title>
        <authorList>
            <person name="Chung D."/>
            <person name="Kwon Y.M."/>
            <person name="Yang Y."/>
        </authorList>
    </citation>
    <scope>NUCLEOTIDE SEQUENCE [LARGE SCALE GENOMIC DNA]</scope>
    <source>
        <strain evidence="6 7">GH-Sj1</strain>
    </source>
</reference>
<dbReference type="EMBL" id="CP075867">
    <property type="protein sequence ID" value="QYT00926.1"/>
    <property type="molecule type" value="Genomic_DNA"/>
</dbReference>
<evidence type="ECO:0000256" key="3">
    <source>
        <dbReference type="SAM" id="MobiDB-lite"/>
    </source>
</evidence>
<name>A0A8G0LJQ7_9HYPO</name>
<keyword evidence="4" id="KW-1133">Transmembrane helix</keyword>
<sequence>MAPNHTMRAALLALLLRPIQAQFSGWADNQINTTICYWGEPRAALIRNKIFIDGGNLVWLPGLKDGSTGFPVLEPNVQGYMLSYNLSYAFTPDTNVTNLLLQQNISKALGGQGVNGETSNYVDGALLANDDEFFFYGGLPLQNTIQYADPTAHGLYVYQAYQYGASKPLFDPGLHRLDNLPNSVSQFVTYGGAANAPSENLAWYFSGQTSQSGKSIYRNYNATTRPSRITNSLITVDMTTQGVETWSNKSTTAKGRASPALVWVPVGAKGILVALGGVVFPYYDIATARSDNATASESQSPTFMRVIDVYDVASGKWYTQPTADGPSARARGCAVVATASDSSSYNIYYYGGTEGLDPTKPFYDDVWVLSLPSFTWTQITDGKDSHARSGHQCFTPYPDQMMVIGGETASVDDTVACLEDGPIIMFNLTSGEWMDSYDPTVYGEYGVPDKVQAVIGGKASGGATATQPAVSGWATPDLGKVFATTYDQKKISTYWPYPAAQTSNPPAESPQPPTPPSKSKGLPSWVGPVLGVILGLIALTCIIVLFCLWRRRKNLKNRSSTNTSEEAGRRILSWIRGQPPNHKAPTETTTEDTPGSPGMQEYIYPSFTPSNSTSVPPQVHEVADTQLVELDDTTRVELQDTGLSPMDIRARYSHWFQGRSDDGLPSPTRGSLRSTSLRSTSLRSNSQRNTISPIKDRNSVISQPAALGDSPSPPVPESSENDEKSLLPTPEPVATPATEDKQPSDESARTSEGHEFVVSPPTAEENPGDDYLTVKKSSSNSPTTRKSVFQEHHED</sequence>
<dbReference type="InterPro" id="IPR011043">
    <property type="entry name" value="Gal_Oxase/kelch_b-propeller"/>
</dbReference>
<feature type="region of interest" description="Disordered" evidence="3">
    <location>
        <begin position="657"/>
        <end position="795"/>
    </location>
</feature>
<evidence type="ECO:0000256" key="4">
    <source>
        <dbReference type="SAM" id="Phobius"/>
    </source>
</evidence>
<keyword evidence="1" id="KW-0880">Kelch repeat</keyword>
<evidence type="ECO:0000256" key="5">
    <source>
        <dbReference type="SAM" id="SignalP"/>
    </source>
</evidence>
<evidence type="ECO:0000313" key="6">
    <source>
        <dbReference type="EMBL" id="QYT00926.1"/>
    </source>
</evidence>